<feature type="region of interest" description="Disordered" evidence="2">
    <location>
        <begin position="157"/>
        <end position="179"/>
    </location>
</feature>
<dbReference type="Ensembl" id="ENSOANT00000032602.3">
    <property type="protein sequence ID" value="ENSOANP00000028806.3"/>
    <property type="gene ID" value="ENSOANG00000001281.4"/>
</dbReference>
<keyword evidence="1" id="KW-0175">Coiled coil</keyword>
<feature type="compositionally biased region" description="Gly residues" evidence="2">
    <location>
        <begin position="1153"/>
        <end position="1167"/>
    </location>
</feature>
<dbReference type="AlphaFoldDB" id="F6ZGD9"/>
<feature type="region of interest" description="Disordered" evidence="2">
    <location>
        <begin position="456"/>
        <end position="625"/>
    </location>
</feature>
<evidence type="ECO:0000313" key="3">
    <source>
        <dbReference type="Ensembl" id="ENSOANP00000028806.3"/>
    </source>
</evidence>
<feature type="coiled-coil region" evidence="1">
    <location>
        <begin position="183"/>
        <end position="351"/>
    </location>
</feature>
<gene>
    <name evidence="3" type="primary">CCDC88B</name>
</gene>
<feature type="compositionally biased region" description="Basic and acidic residues" evidence="2">
    <location>
        <begin position="1258"/>
        <end position="1273"/>
    </location>
</feature>
<feature type="coiled-coil region" evidence="1">
    <location>
        <begin position="809"/>
        <end position="1120"/>
    </location>
</feature>
<evidence type="ECO:0000313" key="4">
    <source>
        <dbReference type="Proteomes" id="UP000002279"/>
    </source>
</evidence>
<dbReference type="STRING" id="9258.ENSOANP00000028806"/>
<dbReference type="Bgee" id="ENSOANG00000001281">
    <property type="expression patterns" value="Expressed in liver and 4 other cell types or tissues"/>
</dbReference>
<name>F6ZGD9_ORNAN</name>
<dbReference type="Gene3D" id="1.10.418.10">
    <property type="entry name" value="Calponin-like domain"/>
    <property type="match status" value="1"/>
</dbReference>
<proteinExistence type="predicted"/>
<dbReference type="SUPFAM" id="SSF116907">
    <property type="entry name" value="Hook domain"/>
    <property type="match status" value="1"/>
</dbReference>
<feature type="coiled-coil region" evidence="1">
    <location>
        <begin position="375"/>
        <end position="402"/>
    </location>
</feature>
<feature type="region of interest" description="Disordered" evidence="2">
    <location>
        <begin position="1"/>
        <end position="20"/>
    </location>
</feature>
<reference evidence="3" key="3">
    <citation type="submission" date="2025-09" db="UniProtKB">
        <authorList>
            <consortium name="Ensembl"/>
        </authorList>
    </citation>
    <scope>IDENTIFICATION</scope>
    <source>
        <strain evidence="3">Glennie</strain>
    </source>
</reference>
<feature type="region of interest" description="Disordered" evidence="2">
    <location>
        <begin position="749"/>
        <end position="771"/>
    </location>
</feature>
<reference evidence="3 4" key="1">
    <citation type="journal article" date="2008" name="Nature">
        <title>Genome analysis of the platypus reveals unique signatures of evolution.</title>
        <authorList>
            <person name="Warren W.C."/>
            <person name="Hillier L.W."/>
            <person name="Marshall Graves J.A."/>
            <person name="Birney E."/>
            <person name="Ponting C.P."/>
            <person name="Grutzner F."/>
            <person name="Belov K."/>
            <person name="Miller W."/>
            <person name="Clarke L."/>
            <person name="Chinwalla A.T."/>
            <person name="Yang S.P."/>
            <person name="Heger A."/>
            <person name="Locke D.P."/>
            <person name="Miethke P."/>
            <person name="Waters P.D."/>
            <person name="Veyrunes F."/>
            <person name="Fulton L."/>
            <person name="Fulton B."/>
            <person name="Graves T."/>
            <person name="Wallis J."/>
            <person name="Puente X.S."/>
            <person name="Lopez-Otin C."/>
            <person name="Ordonez G.R."/>
            <person name="Eichler E.E."/>
            <person name="Chen L."/>
            <person name="Cheng Z."/>
            <person name="Deakin J.E."/>
            <person name="Alsop A."/>
            <person name="Thompson K."/>
            <person name="Kirby P."/>
            <person name="Papenfuss A.T."/>
            <person name="Wakefield M.J."/>
            <person name="Olender T."/>
            <person name="Lancet D."/>
            <person name="Huttley G.A."/>
            <person name="Smit A.F."/>
            <person name="Pask A."/>
            <person name="Temple-Smith P."/>
            <person name="Batzer M.A."/>
            <person name="Walker J.A."/>
            <person name="Konkel M.K."/>
            <person name="Harris R.S."/>
            <person name="Whittington C.M."/>
            <person name="Wong E.S."/>
            <person name="Gemmell N.J."/>
            <person name="Buschiazzo E."/>
            <person name="Vargas Jentzsch I.M."/>
            <person name="Merkel A."/>
            <person name="Schmitz J."/>
            <person name="Zemann A."/>
            <person name="Churakov G."/>
            <person name="Kriegs J.O."/>
            <person name="Brosius J."/>
            <person name="Murchison E.P."/>
            <person name="Sachidanandam R."/>
            <person name="Smith C."/>
            <person name="Hannon G.J."/>
            <person name="Tsend-Ayush E."/>
            <person name="McMillan D."/>
            <person name="Attenborough R."/>
            <person name="Rens W."/>
            <person name="Ferguson-Smith M."/>
            <person name="Lefevre C.M."/>
            <person name="Sharp J.A."/>
            <person name="Nicholas K.R."/>
            <person name="Ray D.A."/>
            <person name="Kube M."/>
            <person name="Reinhardt R."/>
            <person name="Pringle T.H."/>
            <person name="Taylor J."/>
            <person name="Jones R.C."/>
            <person name="Nixon B."/>
            <person name="Dacheux J.L."/>
            <person name="Niwa H."/>
            <person name="Sekita Y."/>
            <person name="Huang X."/>
            <person name="Stark A."/>
            <person name="Kheradpour P."/>
            <person name="Kellis M."/>
            <person name="Flicek P."/>
            <person name="Chen Y."/>
            <person name="Webber C."/>
            <person name="Hardison R."/>
            <person name="Nelson J."/>
            <person name="Hallsworth-Pepin K."/>
            <person name="Delehaunty K."/>
            <person name="Markovic C."/>
            <person name="Minx P."/>
            <person name="Feng Y."/>
            <person name="Kremitzki C."/>
            <person name="Mitreva M."/>
            <person name="Glasscock J."/>
            <person name="Wylie T."/>
            <person name="Wohldmann P."/>
            <person name="Thiru P."/>
            <person name="Nhan M.N."/>
            <person name="Pohl C.S."/>
            <person name="Smith S.M."/>
            <person name="Hou S."/>
            <person name="Nefedov M."/>
            <person name="de Jong P.J."/>
            <person name="Renfree M.B."/>
            <person name="Mardis E.R."/>
            <person name="Wilson R.K."/>
        </authorList>
    </citation>
    <scope>NUCLEOTIDE SEQUENCE [LARGE SCALE GENOMIC DNA]</scope>
    <source>
        <strain evidence="3 4">Glennie</strain>
    </source>
</reference>
<sequence length="1280" mass="144424">IAEEESWEREGDGFRFAPNGAVPIPSSSHPNQEELQLLILTPPPDLQILGLDPLSDEAVEELEGILKLMLGASVQCEHREFFIRHIQGLSLEVQSELAAAIQEVTQPGGGAVLAVGGPELAELEQTQLELMLRSLMGALGRLVRERDRVAQRLAELLLEQEAPTPRPPTPAGTPRDEPPHHLALQLADAKAQLRRLRQELEEKAEELLDSQGEVQGLEAEIRRLRQEAQALSGAARRAGLYREEAEALRERAGRLPRLQEELRRCRERLQALEACQGQLEEERALSGALEAARALLEGQLETARERCARLHESQRENLLLRARLGEAHAELDSTRQQLDHLLEENVELEAELRQTPPPFPVPSPVWAPSLQEEVREAEMGQLRKLERENRELRARLWGLRGQPPTQVTLAPLLHLPSSPTPITRPRLTLSHLTSPRYSTTQPTRFTPQMLTFSPYLDQPIQRRDPPTKETPSIAEAPGALLQTLPEARRQEAESLEPEARRQEAESLEPEARRQEAESQEPEGRRLEAESRQLEGRQRESQSTESEARRQKAESLEPEAGRQDAESQEPEGRRQEAESRQLEGRQRESQSTESEARRQEAESLEPEASRQEGEREALREEQGAQARKLEALERELEALKGEQKALQGELEAQGRRLEARASEAALLGEELARVRRTEAEAQAEAEAGARERDGLREALEAAGRELEAAGREREALGEALGATGRERRQWEREGLRLRTRAEQAEEKLQALEREGRERREEAERERRESQALREVISRPVDRSVDGIGSEGTTEIPSWAIQGASYALVTWRTLAAEKAALQAQLRQLEGQVDTLHSRSLDMQQQQQRTQAHTSQLQAEKAVLEAQGRELRERVEALEEEVRGSRRAQEEAQGQQRALLRDHEALGRLQRRQEAELEGLLGRHRELKADNRLLELEHKELQGRYEQLQVQRAQVEAQEVSLRAERERLAQDGLRQRGLEEALQRLQGEHDRAQVLLAEASRERGELQGERKELRTRVARLELERAQLEAQGQTLRDLNQKLDLSVCKLTTQCQLLTDLRGAQEEENRQLLAEVQALSRENRGLMEQSLESRDHLHREQREYVDQLNALRREKQKLVEKIMDQYRVLEPGPLPRPKKGSWLADKVKRLMRHRREGGGPGGLHPGAEGVGGSMENLGSSVDLYLPEGREAEGPGSGSPTPMRRAQSSWSLRDEAVTGGQRRKLSSRLPVVRGSESFSPGDSPRQRFRQRRPAPQGGAPGSRPKGETPRGLEEGDDVKSSGPGKF</sequence>
<feature type="compositionally biased region" description="Basic and acidic residues" evidence="2">
    <location>
        <begin position="486"/>
        <end position="625"/>
    </location>
</feature>
<dbReference type="InterPro" id="IPR036872">
    <property type="entry name" value="CH_dom_sf"/>
</dbReference>
<keyword evidence="4" id="KW-1185">Reference proteome</keyword>
<dbReference type="PANTHER" id="PTHR18947:SF35">
    <property type="entry name" value="COILED-COIL DOMAIN-CONTAINING PROTEIN 88B"/>
    <property type="match status" value="1"/>
</dbReference>
<feature type="region of interest" description="Disordered" evidence="2">
    <location>
        <begin position="1149"/>
        <end position="1280"/>
    </location>
</feature>
<dbReference type="eggNOG" id="KOG4643">
    <property type="taxonomic scope" value="Eukaryota"/>
</dbReference>
<protein>
    <submittedName>
        <fullName evidence="3">Coiled-coil domain containing 88B</fullName>
    </submittedName>
</protein>
<accession>F6ZGD9</accession>
<dbReference type="PANTHER" id="PTHR18947">
    <property type="entry name" value="HOOK PROTEINS"/>
    <property type="match status" value="1"/>
</dbReference>
<evidence type="ECO:0000256" key="2">
    <source>
        <dbReference type="SAM" id="MobiDB-lite"/>
    </source>
</evidence>
<feature type="compositionally biased region" description="Basic and acidic residues" evidence="2">
    <location>
        <begin position="686"/>
        <end position="700"/>
    </location>
</feature>
<feature type="region of interest" description="Disordered" evidence="2">
    <location>
        <begin position="676"/>
        <end position="700"/>
    </location>
</feature>
<reference evidence="3" key="2">
    <citation type="submission" date="2025-08" db="UniProtKB">
        <authorList>
            <consortium name="Ensembl"/>
        </authorList>
    </citation>
    <scope>IDENTIFICATION</scope>
    <source>
        <strain evidence="3">Glennie</strain>
    </source>
</reference>
<evidence type="ECO:0000256" key="1">
    <source>
        <dbReference type="SAM" id="Coils"/>
    </source>
</evidence>
<organism evidence="3 4">
    <name type="scientific">Ornithorhynchus anatinus</name>
    <name type="common">Duckbill platypus</name>
    <dbReference type="NCBI Taxonomy" id="9258"/>
    <lineage>
        <taxon>Eukaryota</taxon>
        <taxon>Metazoa</taxon>
        <taxon>Chordata</taxon>
        <taxon>Craniata</taxon>
        <taxon>Vertebrata</taxon>
        <taxon>Euteleostomi</taxon>
        <taxon>Mammalia</taxon>
        <taxon>Monotremata</taxon>
        <taxon>Ornithorhynchidae</taxon>
        <taxon>Ornithorhynchus</taxon>
    </lineage>
</organism>
<dbReference type="Proteomes" id="UP000002279">
    <property type="component" value="Chromosome 3"/>
</dbReference>
<dbReference type="HOGENOM" id="CLU_002567_0_0_1"/>
<dbReference type="GeneTree" id="ENSGT00940000162048"/>